<reference evidence="1" key="1">
    <citation type="submission" date="2019-11" db="EMBL/GenBank/DDBJ databases">
        <authorList>
            <person name="Feng L."/>
        </authorList>
    </citation>
    <scope>NUCLEOTIDE SEQUENCE</scope>
    <source>
        <strain evidence="1">AMuciniphilaLFYP55</strain>
    </source>
</reference>
<dbReference type="AlphaFoldDB" id="A0A6N2SYR1"/>
<protein>
    <submittedName>
        <fullName evidence="1">Uncharacterized protein</fullName>
    </submittedName>
</protein>
<proteinExistence type="predicted"/>
<dbReference type="EMBL" id="CACRSS010000004">
    <property type="protein sequence ID" value="VYS98306.1"/>
    <property type="molecule type" value="Genomic_DNA"/>
</dbReference>
<evidence type="ECO:0000313" key="1">
    <source>
        <dbReference type="EMBL" id="VYS98306.1"/>
    </source>
</evidence>
<sequence>MLYTKVELFEDIQTIPEKCVKDTPEGEKARRDFRHKLKVLQAIFDMKLPTYIFKKDNMEKIKEAIELNIEGNGLLFGYTFFLSSNTDFDYSWNYLRKQMDKYVDFFSDVHKFISYLLADIDEMKTEFSGNKDLHIVLNGLFNVKFIDDKPFVKTTLNWENFNQINKVKSGYYISAKIGKTTLLTCYRKYSNNLDLFINGVRQVLAAWKEQTEIEDKT</sequence>
<gene>
    <name evidence="1" type="ORF">AMLFYP55_02356</name>
</gene>
<dbReference type="RefSeq" id="WP_102722110.1">
    <property type="nucleotide sequence ID" value="NZ_CACRSS010000004.1"/>
</dbReference>
<name>A0A6N2SYR1_9BACT</name>
<accession>A0A6N2SYR1</accession>
<organism evidence="1">
    <name type="scientific">Akkermansia muciniphila</name>
    <dbReference type="NCBI Taxonomy" id="239935"/>
    <lineage>
        <taxon>Bacteria</taxon>
        <taxon>Pseudomonadati</taxon>
        <taxon>Verrucomicrobiota</taxon>
        <taxon>Verrucomicrobiia</taxon>
        <taxon>Verrucomicrobiales</taxon>
        <taxon>Akkermansiaceae</taxon>
        <taxon>Akkermansia</taxon>
    </lineage>
</organism>